<dbReference type="HAMAP" id="MF_00530">
    <property type="entry name" value="ATP_synth_epsil_bac"/>
    <property type="match status" value="1"/>
</dbReference>
<evidence type="ECO:0000256" key="3">
    <source>
        <dbReference type="ARBA" id="ARBA00005712"/>
    </source>
</evidence>
<feature type="domain" description="ATP synthase F1 complex delta/epsilon subunit N-terminal" evidence="18">
    <location>
        <begin position="7"/>
        <end position="85"/>
    </location>
</feature>
<evidence type="ECO:0000256" key="15">
    <source>
        <dbReference type="HAMAP-Rule" id="MF_00530"/>
    </source>
</evidence>
<dbReference type="KEGG" id="zpl:ZBT109_0035"/>
<evidence type="ECO:0000256" key="16">
    <source>
        <dbReference type="RuleBase" id="RU003656"/>
    </source>
</evidence>
<gene>
    <name evidence="15" type="primary">atpC</name>
    <name evidence="19" type="ORF">ZBT109_0035</name>
</gene>
<evidence type="ECO:0000256" key="6">
    <source>
        <dbReference type="ARBA" id="ARBA00022448"/>
    </source>
</evidence>
<comment type="similarity">
    <text evidence="3 15 16">Belongs to the ATPase epsilon chain family.</text>
</comment>
<keyword evidence="6 15" id="KW-0813">Transport</keyword>
<dbReference type="SUPFAM" id="SSF46604">
    <property type="entry name" value="Epsilon subunit of F1F0-ATP synthase C-terminal domain"/>
    <property type="match status" value="1"/>
</dbReference>
<comment type="function">
    <text evidence="1 15">Produces ATP from ADP in the presence of a proton gradient across the membrane.</text>
</comment>
<keyword evidence="8 15" id="KW-0375">Hydrogen ion transport</keyword>
<keyword evidence="20" id="KW-1185">Reference proteome</keyword>
<keyword evidence="9 15" id="KW-0406">Ion transport</keyword>
<evidence type="ECO:0000256" key="8">
    <source>
        <dbReference type="ARBA" id="ARBA00022781"/>
    </source>
</evidence>
<feature type="domain" description="ATP synthase epsilon subunit C-terminal" evidence="17">
    <location>
        <begin position="89"/>
        <end position="133"/>
    </location>
</feature>
<dbReference type="FunFam" id="2.60.15.10:FF:000001">
    <property type="entry name" value="ATP synthase epsilon chain"/>
    <property type="match status" value="1"/>
</dbReference>
<dbReference type="GO" id="GO:0046933">
    <property type="term" value="F:proton-transporting ATP synthase activity, rotational mechanism"/>
    <property type="evidence" value="ECO:0007669"/>
    <property type="project" value="UniProtKB-UniRule"/>
</dbReference>
<dbReference type="NCBIfam" id="TIGR01216">
    <property type="entry name" value="ATP_synt_epsi"/>
    <property type="match status" value="1"/>
</dbReference>
<evidence type="ECO:0000256" key="2">
    <source>
        <dbReference type="ARBA" id="ARBA00004202"/>
    </source>
</evidence>
<keyword evidence="12 15" id="KW-0066">ATP synthesis</keyword>
<evidence type="ECO:0000256" key="12">
    <source>
        <dbReference type="ARBA" id="ARBA00023310"/>
    </source>
</evidence>
<evidence type="ECO:0000256" key="1">
    <source>
        <dbReference type="ARBA" id="ARBA00003543"/>
    </source>
</evidence>
<dbReference type="InterPro" id="IPR020547">
    <property type="entry name" value="ATP_synth_F1_esu_C"/>
</dbReference>
<evidence type="ECO:0000256" key="4">
    <source>
        <dbReference type="ARBA" id="ARBA00011648"/>
    </source>
</evidence>
<evidence type="ECO:0000256" key="5">
    <source>
        <dbReference type="ARBA" id="ARBA00014480"/>
    </source>
</evidence>
<dbReference type="PANTHER" id="PTHR13822:SF10">
    <property type="entry name" value="ATP SYNTHASE EPSILON CHAIN, CHLOROPLASTIC"/>
    <property type="match status" value="1"/>
</dbReference>
<dbReference type="GO" id="GO:0005524">
    <property type="term" value="F:ATP binding"/>
    <property type="evidence" value="ECO:0007669"/>
    <property type="project" value="UniProtKB-UniRule"/>
</dbReference>
<dbReference type="GO" id="GO:0045259">
    <property type="term" value="C:proton-transporting ATP synthase complex"/>
    <property type="evidence" value="ECO:0007669"/>
    <property type="project" value="UniProtKB-KW"/>
</dbReference>
<evidence type="ECO:0000259" key="17">
    <source>
        <dbReference type="Pfam" id="PF00401"/>
    </source>
</evidence>
<dbReference type="InterPro" id="IPR036771">
    <property type="entry name" value="ATPsynth_dsu/esu_N"/>
</dbReference>
<dbReference type="RefSeq" id="WP_324603169.1">
    <property type="nucleotide sequence ID" value="NZ_AP018933.1"/>
</dbReference>
<dbReference type="NCBIfam" id="NF009977">
    <property type="entry name" value="PRK13442.1"/>
    <property type="match status" value="1"/>
</dbReference>
<evidence type="ECO:0000256" key="11">
    <source>
        <dbReference type="ARBA" id="ARBA00023196"/>
    </source>
</evidence>
<evidence type="ECO:0000313" key="20">
    <source>
        <dbReference type="Proteomes" id="UP000267342"/>
    </source>
</evidence>
<evidence type="ECO:0000259" key="18">
    <source>
        <dbReference type="Pfam" id="PF02823"/>
    </source>
</evidence>
<evidence type="ECO:0000256" key="10">
    <source>
        <dbReference type="ARBA" id="ARBA00023136"/>
    </source>
</evidence>
<name>A0A348HB33_9GAMM</name>
<dbReference type="Proteomes" id="UP000267342">
    <property type="component" value="Chromosome"/>
</dbReference>
<dbReference type="AlphaFoldDB" id="A0A348HB33"/>
<dbReference type="Gene3D" id="1.20.5.440">
    <property type="entry name" value="ATP synthase delta/epsilon subunit, C-terminal domain"/>
    <property type="match status" value="1"/>
</dbReference>
<dbReference type="STRING" id="1123510.GCA_000620025_00126"/>
<dbReference type="Pfam" id="PF00401">
    <property type="entry name" value="ATP-synt_DE"/>
    <property type="match status" value="1"/>
</dbReference>
<comment type="subcellular location">
    <subcellularLocation>
        <location evidence="2 15">Cell membrane</location>
        <topology evidence="2 15">Peripheral membrane protein</topology>
    </subcellularLocation>
</comment>
<dbReference type="InterPro" id="IPR020546">
    <property type="entry name" value="ATP_synth_F1_dsu/esu_N"/>
</dbReference>
<protein>
    <recommendedName>
        <fullName evidence="5 15">ATP synthase epsilon chain</fullName>
    </recommendedName>
    <alternativeName>
        <fullName evidence="14 15">ATP synthase F1 sector epsilon subunit</fullName>
    </alternativeName>
    <alternativeName>
        <fullName evidence="13 15">F-ATPase epsilon subunit</fullName>
    </alternativeName>
</protein>
<dbReference type="GO" id="GO:0005886">
    <property type="term" value="C:plasma membrane"/>
    <property type="evidence" value="ECO:0007669"/>
    <property type="project" value="UniProtKB-SubCell"/>
</dbReference>
<dbReference type="PANTHER" id="PTHR13822">
    <property type="entry name" value="ATP SYNTHASE DELTA/EPSILON CHAIN"/>
    <property type="match status" value="1"/>
</dbReference>
<dbReference type="CDD" id="cd12152">
    <property type="entry name" value="F1-ATPase_delta"/>
    <property type="match status" value="1"/>
</dbReference>
<dbReference type="Pfam" id="PF02823">
    <property type="entry name" value="ATP-synt_DE_N"/>
    <property type="match status" value="1"/>
</dbReference>
<keyword evidence="7 15" id="KW-1003">Cell membrane</keyword>
<accession>A0A348HB33</accession>
<organism evidence="19 20">
    <name type="scientific">Zymobacter palmae</name>
    <dbReference type="NCBI Taxonomy" id="33074"/>
    <lineage>
        <taxon>Bacteria</taxon>
        <taxon>Pseudomonadati</taxon>
        <taxon>Pseudomonadota</taxon>
        <taxon>Gammaproteobacteria</taxon>
        <taxon>Oceanospirillales</taxon>
        <taxon>Halomonadaceae</taxon>
        <taxon>Zymobacter group</taxon>
        <taxon>Zymobacter</taxon>
    </lineage>
</organism>
<dbReference type="EMBL" id="AP018933">
    <property type="protein sequence ID" value="BBG28835.1"/>
    <property type="molecule type" value="Genomic_DNA"/>
</dbReference>
<comment type="subunit">
    <text evidence="4 15 16">F-type ATPases have 2 components, CF(1) - the catalytic core - and CF(0) - the membrane proton channel. CF(1) has five subunits: alpha(3), beta(3), gamma(1), delta(1), epsilon(1). CF(0) has three main subunits: a, b and c.</text>
</comment>
<evidence type="ECO:0000256" key="7">
    <source>
        <dbReference type="ARBA" id="ARBA00022475"/>
    </source>
</evidence>
<keyword evidence="10 15" id="KW-0472">Membrane</keyword>
<evidence type="ECO:0000313" key="19">
    <source>
        <dbReference type="EMBL" id="BBG28835.1"/>
    </source>
</evidence>
<evidence type="ECO:0000256" key="9">
    <source>
        <dbReference type="ARBA" id="ARBA00023065"/>
    </source>
</evidence>
<dbReference type="Gene3D" id="2.60.15.10">
    <property type="entry name" value="F0F1 ATP synthase delta/epsilon subunit, N-terminal"/>
    <property type="match status" value="1"/>
</dbReference>
<keyword evidence="11 15" id="KW-0139">CF(1)</keyword>
<evidence type="ECO:0000256" key="13">
    <source>
        <dbReference type="ARBA" id="ARBA00030215"/>
    </source>
</evidence>
<proteinExistence type="inferred from homology"/>
<evidence type="ECO:0000256" key="14">
    <source>
        <dbReference type="ARBA" id="ARBA00031795"/>
    </source>
</evidence>
<dbReference type="NCBIfam" id="NF001847">
    <property type="entry name" value="PRK00571.1-4"/>
    <property type="match status" value="1"/>
</dbReference>
<dbReference type="InterPro" id="IPR036794">
    <property type="entry name" value="ATP_F1_dsu/esu_C_sf"/>
</dbReference>
<dbReference type="SUPFAM" id="SSF51344">
    <property type="entry name" value="Epsilon subunit of F1F0-ATP synthase N-terminal domain"/>
    <property type="match status" value="1"/>
</dbReference>
<sequence length="142" mass="15633">MMARSVQCDIVSAEKSIFSGLVEQVVACGVEGEMGIRPGHAPLLTQLAPGPVEIRLEGGKEEVLYVSGGFLEVQPHMISILADTAARAKDLDEAEAKRARERAEQRKKDKVDEINFSKALSDIAKANARLRTLQTYKQKQKR</sequence>
<reference evidence="19 20" key="1">
    <citation type="submission" date="2018-09" db="EMBL/GenBank/DDBJ databases">
        <title>Zymobacter palmae IAM14233 (=T109) whole genome analysis.</title>
        <authorList>
            <person name="Yanase H."/>
        </authorList>
    </citation>
    <scope>NUCLEOTIDE SEQUENCE [LARGE SCALE GENOMIC DNA]</scope>
    <source>
        <strain evidence="19 20">IAM14233</strain>
    </source>
</reference>
<dbReference type="InterPro" id="IPR001469">
    <property type="entry name" value="ATP_synth_F1_dsu/esu"/>
</dbReference>